<keyword evidence="5 8" id="KW-0560">Oxidoreductase</keyword>
<dbReference type="Proteomes" id="UP001190464">
    <property type="component" value="Chromosome"/>
</dbReference>
<dbReference type="SUPFAM" id="SSF48264">
    <property type="entry name" value="Cytochrome P450"/>
    <property type="match status" value="1"/>
</dbReference>
<keyword evidence="7 8" id="KW-0503">Monooxygenase</keyword>
<evidence type="ECO:0000313" key="9">
    <source>
        <dbReference type="EMBL" id="CAJ1509340.1"/>
    </source>
</evidence>
<protein>
    <submittedName>
        <fullName evidence="9">Cytochrome P450</fullName>
    </submittedName>
</protein>
<dbReference type="Gene3D" id="1.10.630.10">
    <property type="entry name" value="Cytochrome P450"/>
    <property type="match status" value="1"/>
</dbReference>
<dbReference type="InterPro" id="IPR036396">
    <property type="entry name" value="Cyt_P450_sf"/>
</dbReference>
<evidence type="ECO:0000256" key="2">
    <source>
        <dbReference type="ARBA" id="ARBA00010617"/>
    </source>
</evidence>
<reference evidence="9 10" key="1">
    <citation type="submission" date="2023-08" db="EMBL/GenBank/DDBJ databases">
        <authorList>
            <person name="Folkvardsen B D."/>
            <person name="Norman A."/>
        </authorList>
    </citation>
    <scope>NUCLEOTIDE SEQUENCE [LARGE SCALE GENOMIC DNA]</scope>
    <source>
        <strain evidence="9 10">Mu0102</strain>
    </source>
</reference>
<organism evidence="9 10">
    <name type="scientific">[Mycobacterium] holstebronense</name>
    <dbReference type="NCBI Taxonomy" id="3064288"/>
    <lineage>
        <taxon>Bacteria</taxon>
        <taxon>Bacillati</taxon>
        <taxon>Actinomycetota</taxon>
        <taxon>Actinomycetes</taxon>
        <taxon>Mycobacteriales</taxon>
        <taxon>Mycobacteriaceae</taxon>
        <taxon>Mycolicibacterium</taxon>
    </lineage>
</organism>
<dbReference type="PANTHER" id="PTHR46696">
    <property type="entry name" value="P450, PUTATIVE (EUROFUNG)-RELATED"/>
    <property type="match status" value="1"/>
</dbReference>
<evidence type="ECO:0000256" key="3">
    <source>
        <dbReference type="ARBA" id="ARBA00022617"/>
    </source>
</evidence>
<evidence type="ECO:0000256" key="1">
    <source>
        <dbReference type="ARBA" id="ARBA00001971"/>
    </source>
</evidence>
<keyword evidence="6 8" id="KW-0408">Iron</keyword>
<evidence type="ECO:0000256" key="7">
    <source>
        <dbReference type="ARBA" id="ARBA00023033"/>
    </source>
</evidence>
<dbReference type="InterPro" id="IPR001128">
    <property type="entry name" value="Cyt_P450"/>
</dbReference>
<accession>A0ABN9NN26</accession>
<keyword evidence="3 8" id="KW-0349">Heme</keyword>
<evidence type="ECO:0000256" key="5">
    <source>
        <dbReference type="ARBA" id="ARBA00023002"/>
    </source>
</evidence>
<evidence type="ECO:0000313" key="10">
    <source>
        <dbReference type="Proteomes" id="UP001190464"/>
    </source>
</evidence>
<comment type="similarity">
    <text evidence="2 8">Belongs to the cytochrome P450 family.</text>
</comment>
<proteinExistence type="inferred from homology"/>
<dbReference type="Pfam" id="PF00067">
    <property type="entry name" value="p450"/>
    <property type="match status" value="1"/>
</dbReference>
<name>A0ABN9NN26_9MYCO</name>
<keyword evidence="4 8" id="KW-0479">Metal-binding</keyword>
<evidence type="ECO:0000256" key="8">
    <source>
        <dbReference type="RuleBase" id="RU000461"/>
    </source>
</evidence>
<gene>
    <name evidence="9" type="ORF">MU0102_003707</name>
</gene>
<dbReference type="EMBL" id="OY726398">
    <property type="protein sequence ID" value="CAJ1509340.1"/>
    <property type="molecule type" value="Genomic_DNA"/>
</dbReference>
<dbReference type="InterPro" id="IPR002397">
    <property type="entry name" value="Cyt_P450_B"/>
</dbReference>
<dbReference type="PANTHER" id="PTHR46696:SF4">
    <property type="entry name" value="BIOTIN BIOSYNTHESIS CYTOCHROME P450"/>
    <property type="match status" value="1"/>
</dbReference>
<sequence length="404" mass="45341">MTIAVAATTAPDVYYDPWDVGLNADPYPMFTRLRAEAPLYYNEVHDFYAVSRFQDVNAALIDHKTFSSARGVVLEILKADIEIPSGMLIFEDPPIHDIHRSLLARAFTPRKINALEGAIREFTSRCLDPLIGAERIDFVKDLGAVMPLRVVGMLFGIPEDYQRRVQEDGDKHVRTQRGGQLTDNPDGALTDGQVFADFIDWRIDHPADDLTTDLLQVEFTDETGSTRRLRREELLMFMNVVAVAGAETTTRLIGWMGKLLSQYPDQRRLLAEDRSLLPNAIEEILRYEPPALQAARYVTRDITLHGRMIPEGAAILTLIGAANRDERRFGATAESFDVTRTPRQHLTFGVGAHYCLGNALARLEGRIALDEILNRFPDWEVDLDAALFSSSSAVRGWDSMPARV</sequence>
<dbReference type="PROSITE" id="PS00086">
    <property type="entry name" value="CYTOCHROME_P450"/>
    <property type="match status" value="1"/>
</dbReference>
<evidence type="ECO:0000256" key="6">
    <source>
        <dbReference type="ARBA" id="ARBA00023004"/>
    </source>
</evidence>
<comment type="cofactor">
    <cofactor evidence="1">
        <name>heme</name>
        <dbReference type="ChEBI" id="CHEBI:30413"/>
    </cofactor>
</comment>
<dbReference type="InterPro" id="IPR017972">
    <property type="entry name" value="Cyt_P450_CS"/>
</dbReference>
<keyword evidence="10" id="KW-1185">Reference proteome</keyword>
<dbReference type="PRINTS" id="PR00385">
    <property type="entry name" value="P450"/>
</dbReference>
<evidence type="ECO:0000256" key="4">
    <source>
        <dbReference type="ARBA" id="ARBA00022723"/>
    </source>
</evidence>
<dbReference type="CDD" id="cd11078">
    <property type="entry name" value="CYP130-like"/>
    <property type="match status" value="1"/>
</dbReference>
<dbReference type="PRINTS" id="PR00359">
    <property type="entry name" value="BP450"/>
</dbReference>